<reference evidence="2 3" key="1">
    <citation type="submission" date="2024-08" db="EMBL/GenBank/DDBJ databases">
        <title>Pantoea ronii - a newly identified human opportunistic pathogen.</title>
        <authorList>
            <person name="Keidar-Friedman D."/>
            <person name="Sorek N."/>
            <person name="Leshin-Carmel D."/>
            <person name="Tsur A."/>
            <person name="Amsalem M."/>
            <person name="Tolkach D."/>
            <person name="Brosh-Nissimov T."/>
        </authorList>
    </citation>
    <scope>NUCLEOTIDE SEQUENCE [LARGE SCALE GENOMIC DNA]</scope>
    <source>
        <strain evidence="2 3">AA23256</strain>
    </source>
</reference>
<evidence type="ECO:0000313" key="3">
    <source>
        <dbReference type="Proteomes" id="UP001611251"/>
    </source>
</evidence>
<evidence type="ECO:0000259" key="1">
    <source>
        <dbReference type="Pfam" id="PF10908"/>
    </source>
</evidence>
<dbReference type="InterPro" id="IPR021225">
    <property type="entry name" value="Tlde1_dom"/>
</dbReference>
<organism evidence="2 3">
    <name type="scientific">Pantoea osteomyelitidis</name>
    <dbReference type="NCBI Taxonomy" id="3230026"/>
    <lineage>
        <taxon>Bacteria</taxon>
        <taxon>Pseudomonadati</taxon>
        <taxon>Pseudomonadota</taxon>
        <taxon>Gammaproteobacteria</taxon>
        <taxon>Enterobacterales</taxon>
        <taxon>Erwiniaceae</taxon>
        <taxon>Pantoea</taxon>
    </lineage>
</organism>
<comment type="caution">
    <text evidence="2">The sequence shown here is derived from an EMBL/GenBank/DDBJ whole genome shotgun (WGS) entry which is preliminary data.</text>
</comment>
<dbReference type="RefSeq" id="WP_397217646.1">
    <property type="nucleotide sequence ID" value="NZ_JBGFSN010000011.1"/>
</dbReference>
<sequence>MTWFYNVKTRKFEKDGAFRFKAKYAGAPGYKDDPERQCVINKGPLPRGKYLISDPITKHPTAGAYVLRLTPHPDNRMCGRSGFLIHGGNGKGTASKGCIILHPRFRKIIAESGDKELVIK</sequence>
<gene>
    <name evidence="2" type="ORF">ABU178_18520</name>
</gene>
<accession>A0ABW7Q0Y8</accession>
<keyword evidence="3" id="KW-1185">Reference proteome</keyword>
<name>A0ABW7Q0Y8_9GAMM</name>
<dbReference type="Pfam" id="PF10908">
    <property type="entry name" value="Tlde1_dom"/>
    <property type="match status" value="1"/>
</dbReference>
<dbReference type="Proteomes" id="UP001611251">
    <property type="component" value="Unassembled WGS sequence"/>
</dbReference>
<evidence type="ECO:0000313" key="2">
    <source>
        <dbReference type="EMBL" id="MFH8136147.1"/>
    </source>
</evidence>
<protein>
    <submittedName>
        <fullName evidence="2">Tlde1 domain-containing protein</fullName>
    </submittedName>
</protein>
<dbReference type="EMBL" id="JBGFSN010000011">
    <property type="protein sequence ID" value="MFH8136147.1"/>
    <property type="molecule type" value="Genomic_DNA"/>
</dbReference>
<feature type="domain" description="Tlde1" evidence="1">
    <location>
        <begin position="24"/>
        <end position="103"/>
    </location>
</feature>
<proteinExistence type="predicted"/>